<protein>
    <submittedName>
        <fullName evidence="1">Uncharacterized protein</fullName>
    </submittedName>
</protein>
<gene>
    <name evidence="1" type="ORF">SAM23877_5518</name>
</gene>
<dbReference type="EMBL" id="CP012382">
    <property type="protein sequence ID" value="AKZ58563.1"/>
    <property type="molecule type" value="Genomic_DNA"/>
</dbReference>
<name>A0A0K2B034_STRA7</name>
<dbReference type="AlphaFoldDB" id="A0A0K2B034"/>
<reference evidence="2" key="1">
    <citation type="journal article" date="2015" name="J. Biotechnol.">
        <title>Complete genome sequence of Streptomyces ambofaciens ATCC 23877, the spiramycin producer.</title>
        <authorList>
            <person name="Thibessard A."/>
            <person name="Haas D."/>
            <person name="Gerbaud C."/>
            <person name="Aigle B."/>
            <person name="Lautru S."/>
            <person name="Pernodet J.L."/>
            <person name="Leblond P."/>
        </authorList>
    </citation>
    <scope>NUCLEOTIDE SEQUENCE [LARGE SCALE GENOMIC DNA]</scope>
    <source>
        <strain evidence="2">ATCC 23877 / 3486 / DSM 40053 / JCM 4204 / NBRC 12836 / NRRL B-2516</strain>
    </source>
</reference>
<organism evidence="1 2">
    <name type="scientific">Streptomyces ambofaciens (strain ATCC 23877 / 3486 / DSM 40053 / JCM 4204 / NBRC 12836 / NRRL B-2516)</name>
    <dbReference type="NCBI Taxonomy" id="278992"/>
    <lineage>
        <taxon>Bacteria</taxon>
        <taxon>Bacillati</taxon>
        <taxon>Actinomycetota</taxon>
        <taxon>Actinomycetes</taxon>
        <taxon>Kitasatosporales</taxon>
        <taxon>Streptomycetaceae</taxon>
        <taxon>Streptomyces</taxon>
    </lineage>
</organism>
<dbReference type="KEGG" id="samb:SAM23877_5518"/>
<sequence>MTVCGEHASPQTGLSRMRPMRPVRHPVALWVGI</sequence>
<proteinExistence type="predicted"/>
<evidence type="ECO:0000313" key="1">
    <source>
        <dbReference type="EMBL" id="AKZ58563.1"/>
    </source>
</evidence>
<accession>A0A0K2B034</accession>
<evidence type="ECO:0000313" key="2">
    <source>
        <dbReference type="Proteomes" id="UP000061018"/>
    </source>
</evidence>
<dbReference type="Proteomes" id="UP000061018">
    <property type="component" value="Chromosome"/>
</dbReference>